<evidence type="ECO:0000313" key="2">
    <source>
        <dbReference type="Proteomes" id="UP001229421"/>
    </source>
</evidence>
<reference evidence="1" key="1">
    <citation type="journal article" date="2023" name="bioRxiv">
        <title>Improved chromosome-level genome assembly for marigold (Tagetes erecta).</title>
        <authorList>
            <person name="Jiang F."/>
            <person name="Yuan L."/>
            <person name="Wang S."/>
            <person name="Wang H."/>
            <person name="Xu D."/>
            <person name="Wang A."/>
            <person name="Fan W."/>
        </authorList>
    </citation>
    <scope>NUCLEOTIDE SEQUENCE</scope>
    <source>
        <strain evidence="1">WSJ</strain>
        <tissue evidence="1">Leaf</tissue>
    </source>
</reference>
<sequence>MSRANAVSNMIQNEDFNTMSQFAVVNNDDLDDLNEEDVVEIDMDDELEDEIREEASYDYVQVPSTYTNLEEANLTVDENWITSSSEINIKLELVELRKLERKENEPAVTGGKAIHRDGRGG</sequence>
<accession>A0AAD8KVP0</accession>
<dbReference type="AlphaFoldDB" id="A0AAD8KVP0"/>
<dbReference type="EMBL" id="JAUHHV010000003">
    <property type="protein sequence ID" value="KAK1429504.1"/>
    <property type="molecule type" value="Genomic_DNA"/>
</dbReference>
<evidence type="ECO:0000313" key="1">
    <source>
        <dbReference type="EMBL" id="KAK1429504.1"/>
    </source>
</evidence>
<name>A0AAD8KVP0_TARER</name>
<comment type="caution">
    <text evidence="1">The sequence shown here is derived from an EMBL/GenBank/DDBJ whole genome shotgun (WGS) entry which is preliminary data.</text>
</comment>
<protein>
    <submittedName>
        <fullName evidence="1">Uncharacterized protein</fullName>
    </submittedName>
</protein>
<dbReference type="Proteomes" id="UP001229421">
    <property type="component" value="Unassembled WGS sequence"/>
</dbReference>
<proteinExistence type="predicted"/>
<gene>
    <name evidence="1" type="ORF">QVD17_11713</name>
</gene>
<keyword evidence="2" id="KW-1185">Reference proteome</keyword>
<organism evidence="1 2">
    <name type="scientific">Tagetes erecta</name>
    <name type="common">African marigold</name>
    <dbReference type="NCBI Taxonomy" id="13708"/>
    <lineage>
        <taxon>Eukaryota</taxon>
        <taxon>Viridiplantae</taxon>
        <taxon>Streptophyta</taxon>
        <taxon>Embryophyta</taxon>
        <taxon>Tracheophyta</taxon>
        <taxon>Spermatophyta</taxon>
        <taxon>Magnoliopsida</taxon>
        <taxon>eudicotyledons</taxon>
        <taxon>Gunneridae</taxon>
        <taxon>Pentapetalae</taxon>
        <taxon>asterids</taxon>
        <taxon>campanulids</taxon>
        <taxon>Asterales</taxon>
        <taxon>Asteraceae</taxon>
        <taxon>Asteroideae</taxon>
        <taxon>Heliantheae alliance</taxon>
        <taxon>Tageteae</taxon>
        <taxon>Tagetes</taxon>
    </lineage>
</organism>